<sequence>MKSNTYKLIEFFIIFILIPISFALEYSPFIKLGIGLGGFLYVIYLLLKVEQKQFKVAKGLNWKQFWRETVIKLAIIAVLTTLFVWFTDNVRLFEVLLNKPLLWLVILFVYSVFSVYPQELIYRTLFFERYAVLFQSTSFAIVLNAVVFSLAHIMFKSTLVLVLTFLGGLLFALTYTKTKSTLLVSIEHAIYGSWLFTVGMGTMLGFPS</sequence>
<dbReference type="EMBL" id="BAAAGF010000003">
    <property type="protein sequence ID" value="GAA0746460.1"/>
    <property type="molecule type" value="Genomic_DNA"/>
</dbReference>
<keyword evidence="1" id="KW-0472">Membrane</keyword>
<evidence type="ECO:0000259" key="2">
    <source>
        <dbReference type="Pfam" id="PF02517"/>
    </source>
</evidence>
<evidence type="ECO:0000313" key="3">
    <source>
        <dbReference type="EMBL" id="GAA0746460.1"/>
    </source>
</evidence>
<feature type="transmembrane region" description="Helical" evidence="1">
    <location>
        <begin position="70"/>
        <end position="88"/>
    </location>
</feature>
<dbReference type="InterPro" id="IPR003675">
    <property type="entry name" value="Rce1/LyrA-like_dom"/>
</dbReference>
<feature type="transmembrane region" description="Helical" evidence="1">
    <location>
        <begin position="188"/>
        <end position="206"/>
    </location>
</feature>
<name>A0ABP3V1B0_9FLAO</name>
<dbReference type="Proteomes" id="UP001500736">
    <property type="component" value="Unassembled WGS sequence"/>
</dbReference>
<comment type="caution">
    <text evidence="3">The sequence shown here is derived from an EMBL/GenBank/DDBJ whole genome shotgun (WGS) entry which is preliminary data.</text>
</comment>
<proteinExistence type="predicted"/>
<evidence type="ECO:0000313" key="4">
    <source>
        <dbReference type="Proteomes" id="UP001500736"/>
    </source>
</evidence>
<feature type="transmembrane region" description="Helical" evidence="1">
    <location>
        <begin position="100"/>
        <end position="118"/>
    </location>
</feature>
<feature type="transmembrane region" description="Helical" evidence="1">
    <location>
        <begin position="159"/>
        <end position="176"/>
    </location>
</feature>
<keyword evidence="4" id="KW-1185">Reference proteome</keyword>
<accession>A0ABP3V1B0</accession>
<organism evidence="3 4">
    <name type="scientific">Gaetbulibacter jejuensis</name>
    <dbReference type="NCBI Taxonomy" id="584607"/>
    <lineage>
        <taxon>Bacteria</taxon>
        <taxon>Pseudomonadati</taxon>
        <taxon>Bacteroidota</taxon>
        <taxon>Flavobacteriia</taxon>
        <taxon>Flavobacteriales</taxon>
        <taxon>Flavobacteriaceae</taxon>
        <taxon>Gaetbulibacter</taxon>
    </lineage>
</organism>
<reference evidence="4" key="1">
    <citation type="journal article" date="2019" name="Int. J. Syst. Evol. Microbiol.">
        <title>The Global Catalogue of Microorganisms (GCM) 10K type strain sequencing project: providing services to taxonomists for standard genome sequencing and annotation.</title>
        <authorList>
            <consortium name="The Broad Institute Genomics Platform"/>
            <consortium name="The Broad Institute Genome Sequencing Center for Infectious Disease"/>
            <person name="Wu L."/>
            <person name="Ma J."/>
        </authorList>
    </citation>
    <scope>NUCLEOTIDE SEQUENCE [LARGE SCALE GENOMIC DNA]</scope>
    <source>
        <strain evidence="4">JCM 15976</strain>
    </source>
</reference>
<gene>
    <name evidence="3" type="ORF">GCM10009431_22800</name>
</gene>
<protein>
    <recommendedName>
        <fullName evidence="2">CAAX prenyl protease 2/Lysostaphin resistance protein A-like domain-containing protein</fullName>
    </recommendedName>
</protein>
<dbReference type="Pfam" id="PF02517">
    <property type="entry name" value="Rce1-like"/>
    <property type="match status" value="1"/>
</dbReference>
<keyword evidence="1" id="KW-1133">Transmembrane helix</keyword>
<keyword evidence="1" id="KW-0812">Transmembrane</keyword>
<dbReference type="RefSeq" id="WP_343798384.1">
    <property type="nucleotide sequence ID" value="NZ_BAAAGF010000003.1"/>
</dbReference>
<feature type="transmembrane region" description="Helical" evidence="1">
    <location>
        <begin position="30"/>
        <end position="49"/>
    </location>
</feature>
<feature type="transmembrane region" description="Helical" evidence="1">
    <location>
        <begin position="130"/>
        <end position="153"/>
    </location>
</feature>
<feature type="domain" description="CAAX prenyl protease 2/Lysostaphin resistance protein A-like" evidence="2">
    <location>
        <begin position="102"/>
        <end position="191"/>
    </location>
</feature>
<feature type="transmembrane region" description="Helical" evidence="1">
    <location>
        <begin position="7"/>
        <end position="24"/>
    </location>
</feature>
<evidence type="ECO:0000256" key="1">
    <source>
        <dbReference type="SAM" id="Phobius"/>
    </source>
</evidence>